<protein>
    <submittedName>
        <fullName evidence="1">DUF2634 domain-containing protein</fullName>
    </submittedName>
</protein>
<evidence type="ECO:0000313" key="1">
    <source>
        <dbReference type="EMBL" id="MBM6913139.1"/>
    </source>
</evidence>
<dbReference type="Proteomes" id="UP000707138">
    <property type="component" value="Unassembled WGS sequence"/>
</dbReference>
<proteinExistence type="predicted"/>
<dbReference type="Pfam" id="PF10934">
    <property type="entry name" value="Sheath_initiator"/>
    <property type="match status" value="1"/>
</dbReference>
<dbReference type="EMBL" id="JACJLA010000012">
    <property type="protein sequence ID" value="MBM6913139.1"/>
    <property type="molecule type" value="Genomic_DNA"/>
</dbReference>
<dbReference type="RefSeq" id="WP_205088119.1">
    <property type="nucleotide sequence ID" value="NZ_JACJLA010000012.1"/>
</dbReference>
<organism evidence="1 2">
    <name type="scientific">Veillonella magna</name>
    <dbReference type="NCBI Taxonomy" id="464322"/>
    <lineage>
        <taxon>Bacteria</taxon>
        <taxon>Bacillati</taxon>
        <taxon>Bacillota</taxon>
        <taxon>Negativicutes</taxon>
        <taxon>Veillonellales</taxon>
        <taxon>Veillonellaceae</taxon>
        <taxon>Veillonella</taxon>
    </lineage>
</organism>
<gene>
    <name evidence="1" type="ORF">H6A01_07385</name>
</gene>
<accession>A0ABS2GG36</accession>
<dbReference type="InterPro" id="IPR020288">
    <property type="entry name" value="Sheath_initiator"/>
</dbReference>
<reference evidence="1 2" key="1">
    <citation type="journal article" date="2021" name="Sci. Rep.">
        <title>The distribution of antibiotic resistance genes in chicken gut microbiota commensals.</title>
        <authorList>
            <person name="Juricova H."/>
            <person name="Matiasovicova J."/>
            <person name="Kubasova T."/>
            <person name="Cejkova D."/>
            <person name="Rychlik I."/>
        </authorList>
    </citation>
    <scope>NUCLEOTIDE SEQUENCE [LARGE SCALE GENOMIC DNA]</scope>
    <source>
        <strain evidence="1 2">An537</strain>
    </source>
</reference>
<name>A0ABS2GG36_9FIRM</name>
<comment type="caution">
    <text evidence="1">The sequence shown here is derived from an EMBL/GenBank/DDBJ whole genome shotgun (WGS) entry which is preliminary data.</text>
</comment>
<keyword evidence="2" id="KW-1185">Reference proteome</keyword>
<sequence length="140" mass="16346">MSAEFPFTGGVSALVEQELPPFREYAWDFENDCFIYDDAGKRIIVEDDEALKIWVYKALKTERYEYLAYSWQYGIELKPFIGKVMGVYERYSELKRVIIECLMVNPYIRSVDSVDFQTDGDYTHCDIALTTVYGEVNINV</sequence>
<evidence type="ECO:0000313" key="2">
    <source>
        <dbReference type="Proteomes" id="UP000707138"/>
    </source>
</evidence>